<reference evidence="2 3" key="1">
    <citation type="submission" date="2015-04" db="EMBL/GenBank/DDBJ databases">
        <title>Complete genome sequence of Schizopora paradoxa KUC8140, a cosmopolitan wood degrader in East Asia.</title>
        <authorList>
            <consortium name="DOE Joint Genome Institute"/>
            <person name="Min B."/>
            <person name="Park H."/>
            <person name="Jang Y."/>
            <person name="Kim J.-J."/>
            <person name="Kim K.H."/>
            <person name="Pangilinan J."/>
            <person name="Lipzen A."/>
            <person name="Riley R."/>
            <person name="Grigoriev I.V."/>
            <person name="Spatafora J.W."/>
            <person name="Choi I.-G."/>
        </authorList>
    </citation>
    <scope>NUCLEOTIDE SEQUENCE [LARGE SCALE GENOMIC DNA]</scope>
    <source>
        <strain evidence="2 3">KUC8140</strain>
    </source>
</reference>
<keyword evidence="1" id="KW-0812">Transmembrane</keyword>
<keyword evidence="1" id="KW-0472">Membrane</keyword>
<protein>
    <submittedName>
        <fullName evidence="2">Uncharacterized protein</fullName>
    </submittedName>
</protein>
<evidence type="ECO:0000313" key="2">
    <source>
        <dbReference type="EMBL" id="KLO15843.1"/>
    </source>
</evidence>
<name>A0A0H2S221_9AGAM</name>
<evidence type="ECO:0000313" key="3">
    <source>
        <dbReference type="Proteomes" id="UP000053477"/>
    </source>
</evidence>
<gene>
    <name evidence="2" type="ORF">SCHPADRAFT_245380</name>
</gene>
<keyword evidence="1" id="KW-1133">Transmembrane helix</keyword>
<organism evidence="2 3">
    <name type="scientific">Schizopora paradoxa</name>
    <dbReference type="NCBI Taxonomy" id="27342"/>
    <lineage>
        <taxon>Eukaryota</taxon>
        <taxon>Fungi</taxon>
        <taxon>Dikarya</taxon>
        <taxon>Basidiomycota</taxon>
        <taxon>Agaricomycotina</taxon>
        <taxon>Agaricomycetes</taxon>
        <taxon>Hymenochaetales</taxon>
        <taxon>Schizoporaceae</taxon>
        <taxon>Schizopora</taxon>
    </lineage>
</organism>
<feature type="transmembrane region" description="Helical" evidence="1">
    <location>
        <begin position="40"/>
        <end position="66"/>
    </location>
</feature>
<dbReference type="EMBL" id="KQ085924">
    <property type="protein sequence ID" value="KLO15843.1"/>
    <property type="molecule type" value="Genomic_DNA"/>
</dbReference>
<dbReference type="Proteomes" id="UP000053477">
    <property type="component" value="Unassembled WGS sequence"/>
</dbReference>
<dbReference type="InParanoid" id="A0A0H2S221"/>
<dbReference type="AlphaFoldDB" id="A0A0H2S221"/>
<sequence>MRRARLWDTCCLCGRTSVEIVSDRRRSTTNQRGESSSSSLLYFIVALAAMRFIFLLLSFFVLSLLLQPPIILPRSCLRRRPHQQTSFVPSTCGVPPYPQRSFFAVLPPRRPAHRCCGESFLFPLKTSARRGTSSVQVRSPVEFDDSVISTLRFFSPPPPCPTLSVSFLFSRLFESSLSHLPPSLNFSYLCYDNTNAQTSRVSFFE</sequence>
<keyword evidence="3" id="KW-1185">Reference proteome</keyword>
<proteinExistence type="predicted"/>
<evidence type="ECO:0000256" key="1">
    <source>
        <dbReference type="SAM" id="Phobius"/>
    </source>
</evidence>
<accession>A0A0H2S221</accession>